<reference evidence="4 5" key="1">
    <citation type="submission" date="2017-10" db="EMBL/GenBank/DDBJ databases">
        <title>The draft genome sequence of Lewinella nigricans NBRC 102662.</title>
        <authorList>
            <person name="Wang K."/>
        </authorList>
    </citation>
    <scope>NUCLEOTIDE SEQUENCE [LARGE SCALE GENOMIC DNA]</scope>
    <source>
        <strain evidence="4 5">NBRC 102662</strain>
    </source>
</reference>
<keyword evidence="5" id="KW-1185">Reference proteome</keyword>
<dbReference type="PANTHER" id="PTHR43877:SF2">
    <property type="entry name" value="AMINOALKYLPHOSPHONATE N-ACETYLTRANSFERASE-RELATED"/>
    <property type="match status" value="1"/>
</dbReference>
<dbReference type="Pfam" id="PF00583">
    <property type="entry name" value="Acetyltransf_1"/>
    <property type="match status" value="1"/>
</dbReference>
<evidence type="ECO:0000259" key="3">
    <source>
        <dbReference type="PROSITE" id="PS51186"/>
    </source>
</evidence>
<dbReference type="Proteomes" id="UP000223913">
    <property type="component" value="Unassembled WGS sequence"/>
</dbReference>
<dbReference type="GO" id="GO:0016747">
    <property type="term" value="F:acyltransferase activity, transferring groups other than amino-acyl groups"/>
    <property type="evidence" value="ECO:0007669"/>
    <property type="project" value="InterPro"/>
</dbReference>
<evidence type="ECO:0000256" key="1">
    <source>
        <dbReference type="ARBA" id="ARBA00022679"/>
    </source>
</evidence>
<dbReference type="InterPro" id="IPR000182">
    <property type="entry name" value="GNAT_dom"/>
</dbReference>
<dbReference type="InterPro" id="IPR050832">
    <property type="entry name" value="Bact_Acetyltransf"/>
</dbReference>
<keyword evidence="1 4" id="KW-0808">Transferase</keyword>
<dbReference type="EMBL" id="PDUD01000023">
    <property type="protein sequence ID" value="PHN05157.1"/>
    <property type="molecule type" value="Genomic_DNA"/>
</dbReference>
<dbReference type="PANTHER" id="PTHR43877">
    <property type="entry name" value="AMINOALKYLPHOSPHONATE N-ACETYLTRANSFERASE-RELATED-RELATED"/>
    <property type="match status" value="1"/>
</dbReference>
<comment type="caution">
    <text evidence="4">The sequence shown here is derived from an EMBL/GenBank/DDBJ whole genome shotgun (WGS) entry which is preliminary data.</text>
</comment>
<name>A0A2D0N9K2_FLAN2</name>
<feature type="domain" description="N-acetyltransferase" evidence="3">
    <location>
        <begin position="1"/>
        <end position="147"/>
    </location>
</feature>
<dbReference type="OrthoDB" id="9813917at2"/>
<dbReference type="SUPFAM" id="SSF55729">
    <property type="entry name" value="Acyl-CoA N-acyltransferases (Nat)"/>
    <property type="match status" value="1"/>
</dbReference>
<evidence type="ECO:0000256" key="2">
    <source>
        <dbReference type="ARBA" id="ARBA00023315"/>
    </source>
</evidence>
<gene>
    <name evidence="4" type="ORF">CRP01_18525</name>
</gene>
<evidence type="ECO:0000313" key="5">
    <source>
        <dbReference type="Proteomes" id="UP000223913"/>
    </source>
</evidence>
<protein>
    <submittedName>
        <fullName evidence="4">GNAT family N-acetyltransferase</fullName>
    </submittedName>
</protein>
<accession>A0A2D0N9K2</accession>
<dbReference type="Gene3D" id="3.40.630.30">
    <property type="match status" value="1"/>
</dbReference>
<dbReference type="PROSITE" id="PS51186">
    <property type="entry name" value="GNAT"/>
    <property type="match status" value="1"/>
</dbReference>
<evidence type="ECO:0000313" key="4">
    <source>
        <dbReference type="EMBL" id="PHN05157.1"/>
    </source>
</evidence>
<dbReference type="InterPro" id="IPR016181">
    <property type="entry name" value="Acyl_CoA_acyltransferase"/>
</dbReference>
<sequence>MHPQQVAEVSPQLRALLQLADPHWDLISIYLFRSDLLLLEQNGIPVACLVLQDLGDREYEIKNIAVRADLQGNGLGSRLLREAIRRATAAGARTLLIRTGNSSIGQLYLYQKTGFRIRQIDTDFFIRNYPEPIWENGIRCRDRITLTMDL</sequence>
<dbReference type="CDD" id="cd04301">
    <property type="entry name" value="NAT_SF"/>
    <property type="match status" value="1"/>
</dbReference>
<dbReference type="AlphaFoldDB" id="A0A2D0N9K2"/>
<organism evidence="4 5">
    <name type="scientific">Flavilitoribacter nigricans (strain ATCC 23147 / DSM 23189 / NBRC 102662 / NCIMB 1420 / SS-2)</name>
    <name type="common">Lewinella nigricans</name>
    <dbReference type="NCBI Taxonomy" id="1122177"/>
    <lineage>
        <taxon>Bacteria</taxon>
        <taxon>Pseudomonadati</taxon>
        <taxon>Bacteroidota</taxon>
        <taxon>Saprospiria</taxon>
        <taxon>Saprospirales</taxon>
        <taxon>Lewinellaceae</taxon>
        <taxon>Flavilitoribacter</taxon>
    </lineage>
</organism>
<proteinExistence type="predicted"/>
<keyword evidence="2" id="KW-0012">Acyltransferase</keyword>